<dbReference type="FunFam" id="3.30.565.10:FF:000010">
    <property type="entry name" value="Sensor histidine kinase RcsC"/>
    <property type="match status" value="1"/>
</dbReference>
<dbReference type="Gene3D" id="3.30.450.40">
    <property type="match status" value="1"/>
</dbReference>
<dbReference type="InterPro" id="IPR013656">
    <property type="entry name" value="PAS_4"/>
</dbReference>
<dbReference type="GO" id="GO:0000155">
    <property type="term" value="F:phosphorelay sensor kinase activity"/>
    <property type="evidence" value="ECO:0007669"/>
    <property type="project" value="InterPro"/>
</dbReference>
<feature type="domain" description="PAS" evidence="20">
    <location>
        <begin position="144"/>
        <end position="214"/>
    </location>
</feature>
<proteinExistence type="predicted"/>
<keyword evidence="9" id="KW-0418">Kinase</keyword>
<dbReference type="InterPro" id="IPR008207">
    <property type="entry name" value="Sig_transdc_His_kin_Hpt_dom"/>
</dbReference>
<dbReference type="EMBL" id="JADFFL010000002">
    <property type="protein sequence ID" value="MBE9661354.1"/>
    <property type="molecule type" value="Genomic_DNA"/>
</dbReference>
<accession>A0A929PVP9</accession>
<feature type="domain" description="Histidine kinase" evidence="18">
    <location>
        <begin position="660"/>
        <end position="881"/>
    </location>
</feature>
<dbReference type="SMART" id="SM00065">
    <property type="entry name" value="GAF"/>
    <property type="match status" value="1"/>
</dbReference>
<dbReference type="GO" id="GO:0006355">
    <property type="term" value="P:regulation of DNA-templated transcription"/>
    <property type="evidence" value="ECO:0007669"/>
    <property type="project" value="InterPro"/>
</dbReference>
<comment type="subcellular location">
    <subcellularLocation>
        <location evidence="2">Cell membrane</location>
        <topology evidence="2">Multi-pass membrane protein</topology>
    </subcellularLocation>
</comment>
<dbReference type="EC" id="2.7.13.3" evidence="3"/>
<evidence type="ECO:0000259" key="20">
    <source>
        <dbReference type="PROSITE" id="PS50112"/>
    </source>
</evidence>
<dbReference type="InterPro" id="IPR001610">
    <property type="entry name" value="PAC"/>
</dbReference>
<dbReference type="Pfam" id="PF00512">
    <property type="entry name" value="HisKA"/>
    <property type="match status" value="1"/>
</dbReference>
<dbReference type="SMART" id="SM00388">
    <property type="entry name" value="HisKA"/>
    <property type="match status" value="1"/>
</dbReference>
<dbReference type="InterPro" id="IPR035965">
    <property type="entry name" value="PAS-like_dom_sf"/>
</dbReference>
<dbReference type="InterPro" id="IPR036641">
    <property type="entry name" value="HPT_dom_sf"/>
</dbReference>
<dbReference type="CDD" id="cd16922">
    <property type="entry name" value="HATPase_EvgS-ArcB-TorS-like"/>
    <property type="match status" value="1"/>
</dbReference>
<dbReference type="PRINTS" id="PR00344">
    <property type="entry name" value="BCTRLSENSOR"/>
</dbReference>
<feature type="domain" description="PAS" evidence="20">
    <location>
        <begin position="266"/>
        <end position="336"/>
    </location>
</feature>
<dbReference type="CDD" id="cd17546">
    <property type="entry name" value="REC_hyHK_CKI1_RcsC-like"/>
    <property type="match status" value="2"/>
</dbReference>
<evidence type="ECO:0000259" key="22">
    <source>
        <dbReference type="PROSITE" id="PS50894"/>
    </source>
</evidence>
<dbReference type="Pfam" id="PF01590">
    <property type="entry name" value="GAF"/>
    <property type="match status" value="1"/>
</dbReference>
<dbReference type="Gene3D" id="1.10.287.130">
    <property type="match status" value="1"/>
</dbReference>
<dbReference type="Pfam" id="PF08447">
    <property type="entry name" value="PAS_3"/>
    <property type="match status" value="2"/>
</dbReference>
<keyword evidence="11" id="KW-1133">Transmembrane helix</keyword>
<dbReference type="Pfam" id="PF08448">
    <property type="entry name" value="PAS_4"/>
    <property type="match status" value="1"/>
</dbReference>
<keyword evidence="7" id="KW-0812">Transmembrane</keyword>
<evidence type="ECO:0000256" key="14">
    <source>
        <dbReference type="ARBA" id="ARBA00064003"/>
    </source>
</evidence>
<evidence type="ECO:0000256" key="9">
    <source>
        <dbReference type="ARBA" id="ARBA00022777"/>
    </source>
</evidence>
<dbReference type="SMART" id="SM00387">
    <property type="entry name" value="HATPase_c"/>
    <property type="match status" value="1"/>
</dbReference>
<dbReference type="PROSITE" id="PS50110">
    <property type="entry name" value="RESPONSE_REGULATORY"/>
    <property type="match status" value="2"/>
</dbReference>
<evidence type="ECO:0000256" key="11">
    <source>
        <dbReference type="ARBA" id="ARBA00022989"/>
    </source>
</evidence>
<keyword evidence="5 17" id="KW-0597">Phosphoprotein</keyword>
<evidence type="ECO:0000256" key="8">
    <source>
        <dbReference type="ARBA" id="ARBA00022741"/>
    </source>
</evidence>
<dbReference type="Gene3D" id="3.30.450.20">
    <property type="entry name" value="PAS domain"/>
    <property type="match status" value="4"/>
</dbReference>
<keyword evidence="4" id="KW-1003">Cell membrane</keyword>
<evidence type="ECO:0000256" key="17">
    <source>
        <dbReference type="PROSITE-ProRule" id="PRU00169"/>
    </source>
</evidence>
<evidence type="ECO:0000256" key="12">
    <source>
        <dbReference type="ARBA" id="ARBA00023012"/>
    </source>
</evidence>
<evidence type="ECO:0000256" key="7">
    <source>
        <dbReference type="ARBA" id="ARBA00022692"/>
    </source>
</evidence>
<dbReference type="SUPFAM" id="SSF55781">
    <property type="entry name" value="GAF domain-like"/>
    <property type="match status" value="1"/>
</dbReference>
<keyword evidence="12" id="KW-0902">Two-component regulatory system</keyword>
<feature type="modified residue" description="4-aspartylphosphate" evidence="17">
    <location>
        <position position="1091"/>
    </location>
</feature>
<dbReference type="Pfam" id="PF00072">
    <property type="entry name" value="Response_reg"/>
    <property type="match status" value="2"/>
</dbReference>
<evidence type="ECO:0000256" key="5">
    <source>
        <dbReference type="ARBA" id="ARBA00022553"/>
    </source>
</evidence>
<dbReference type="InterPro" id="IPR013655">
    <property type="entry name" value="PAS_fold_3"/>
</dbReference>
<feature type="modified residue" description="Phosphohistidine" evidence="16">
    <location>
        <position position="1234"/>
    </location>
</feature>
<dbReference type="InterPro" id="IPR000700">
    <property type="entry name" value="PAS-assoc_C"/>
</dbReference>
<dbReference type="PANTHER" id="PTHR45339">
    <property type="entry name" value="HYBRID SIGNAL TRANSDUCTION HISTIDINE KINASE J"/>
    <property type="match status" value="1"/>
</dbReference>
<feature type="domain" description="PAC" evidence="21">
    <location>
        <begin position="465"/>
        <end position="516"/>
    </location>
</feature>
<evidence type="ECO:0000256" key="3">
    <source>
        <dbReference type="ARBA" id="ARBA00012438"/>
    </source>
</evidence>
<dbReference type="PROSITE" id="PS50113">
    <property type="entry name" value="PAC"/>
    <property type="match status" value="1"/>
</dbReference>
<dbReference type="GO" id="GO:0005886">
    <property type="term" value="C:plasma membrane"/>
    <property type="evidence" value="ECO:0007669"/>
    <property type="project" value="UniProtKB-SubCell"/>
</dbReference>
<dbReference type="InterPro" id="IPR003018">
    <property type="entry name" value="GAF"/>
</dbReference>
<dbReference type="PROSITE" id="PS50109">
    <property type="entry name" value="HIS_KIN"/>
    <property type="match status" value="1"/>
</dbReference>
<dbReference type="Gene3D" id="3.40.50.2300">
    <property type="match status" value="2"/>
</dbReference>
<comment type="caution">
    <text evidence="23">The sequence shown here is derived from an EMBL/GenBank/DDBJ whole genome shotgun (WGS) entry which is preliminary data.</text>
</comment>
<dbReference type="InterPro" id="IPR000014">
    <property type="entry name" value="PAS"/>
</dbReference>
<dbReference type="SUPFAM" id="SSF55785">
    <property type="entry name" value="PYP-like sensor domain (PAS domain)"/>
    <property type="match status" value="4"/>
</dbReference>
<dbReference type="Pfam" id="PF00989">
    <property type="entry name" value="PAS"/>
    <property type="match status" value="1"/>
</dbReference>
<organism evidence="23 24">
    <name type="scientific">Mucilaginibacter myungsuensis</name>
    <dbReference type="NCBI Taxonomy" id="649104"/>
    <lineage>
        <taxon>Bacteria</taxon>
        <taxon>Pseudomonadati</taxon>
        <taxon>Bacteroidota</taxon>
        <taxon>Sphingobacteriia</taxon>
        <taxon>Sphingobacteriales</taxon>
        <taxon>Sphingobacteriaceae</taxon>
        <taxon>Mucilaginibacter</taxon>
    </lineage>
</organism>
<evidence type="ECO:0000256" key="13">
    <source>
        <dbReference type="ARBA" id="ARBA00023136"/>
    </source>
</evidence>
<dbReference type="SMART" id="SM00091">
    <property type="entry name" value="PAS"/>
    <property type="match status" value="3"/>
</dbReference>
<dbReference type="InterPro" id="IPR001789">
    <property type="entry name" value="Sig_transdc_resp-reg_receiver"/>
</dbReference>
<reference evidence="23" key="1">
    <citation type="submission" date="2020-10" db="EMBL/GenBank/DDBJ databases">
        <title>Mucilaginibacter mali sp. nov., isolated from rhizosphere soil of apple orchard.</title>
        <authorList>
            <person name="Lee J.-S."/>
            <person name="Kim H.S."/>
            <person name="Kim J.-S."/>
        </authorList>
    </citation>
    <scope>NUCLEOTIDE SEQUENCE</scope>
    <source>
        <strain evidence="23">KCTC 22746</strain>
    </source>
</reference>
<dbReference type="InterPro" id="IPR005467">
    <property type="entry name" value="His_kinase_dom"/>
</dbReference>
<evidence type="ECO:0000256" key="2">
    <source>
        <dbReference type="ARBA" id="ARBA00004651"/>
    </source>
</evidence>
<dbReference type="InterPro" id="IPR036890">
    <property type="entry name" value="HATPase_C_sf"/>
</dbReference>
<dbReference type="InterPro" id="IPR029016">
    <property type="entry name" value="GAF-like_dom_sf"/>
</dbReference>
<comment type="subunit">
    <text evidence="14">At low DSF concentrations, interacts with RpfF.</text>
</comment>
<evidence type="ECO:0000256" key="16">
    <source>
        <dbReference type="PROSITE-ProRule" id="PRU00110"/>
    </source>
</evidence>
<dbReference type="InterPro" id="IPR003661">
    <property type="entry name" value="HisK_dim/P_dom"/>
</dbReference>
<dbReference type="SUPFAM" id="SSF55874">
    <property type="entry name" value="ATPase domain of HSP90 chaperone/DNA topoisomerase II/histidine kinase"/>
    <property type="match status" value="1"/>
</dbReference>
<protein>
    <recommendedName>
        <fullName evidence="15">Sensory/regulatory protein RpfC</fullName>
        <ecNumber evidence="3">2.7.13.3</ecNumber>
    </recommendedName>
</protein>
<keyword evidence="8" id="KW-0547">Nucleotide-binding</keyword>
<evidence type="ECO:0000256" key="1">
    <source>
        <dbReference type="ARBA" id="ARBA00000085"/>
    </source>
</evidence>
<keyword evidence="13" id="KW-0472">Membrane</keyword>
<evidence type="ECO:0000313" key="23">
    <source>
        <dbReference type="EMBL" id="MBE9661354.1"/>
    </source>
</evidence>
<evidence type="ECO:0000256" key="10">
    <source>
        <dbReference type="ARBA" id="ARBA00022840"/>
    </source>
</evidence>
<dbReference type="SUPFAM" id="SSF47384">
    <property type="entry name" value="Homodimeric domain of signal transducing histidine kinase"/>
    <property type="match status" value="1"/>
</dbReference>
<dbReference type="PROSITE" id="PS50894">
    <property type="entry name" value="HPT"/>
    <property type="match status" value="1"/>
</dbReference>
<dbReference type="InterPro" id="IPR004358">
    <property type="entry name" value="Sig_transdc_His_kin-like_C"/>
</dbReference>
<keyword evidence="10" id="KW-0067">ATP-binding</keyword>
<dbReference type="InterPro" id="IPR003594">
    <property type="entry name" value="HATPase_dom"/>
</dbReference>
<dbReference type="Pfam" id="PF01627">
    <property type="entry name" value="Hpt"/>
    <property type="match status" value="1"/>
</dbReference>
<evidence type="ECO:0000259" key="19">
    <source>
        <dbReference type="PROSITE" id="PS50110"/>
    </source>
</evidence>
<dbReference type="InterPro" id="IPR013767">
    <property type="entry name" value="PAS_fold"/>
</dbReference>
<dbReference type="Gene3D" id="3.30.565.10">
    <property type="entry name" value="Histidine kinase-like ATPase, C-terminal domain"/>
    <property type="match status" value="1"/>
</dbReference>
<dbReference type="SUPFAM" id="SSF47226">
    <property type="entry name" value="Histidine-containing phosphotransfer domain, HPT domain"/>
    <property type="match status" value="1"/>
</dbReference>
<feature type="domain" description="Response regulatory" evidence="19">
    <location>
        <begin position="897"/>
        <end position="1017"/>
    </location>
</feature>
<dbReference type="Gene3D" id="1.20.120.160">
    <property type="entry name" value="HPT domain"/>
    <property type="match status" value="1"/>
</dbReference>
<dbReference type="SMART" id="SM00448">
    <property type="entry name" value="REC"/>
    <property type="match status" value="2"/>
</dbReference>
<dbReference type="SMART" id="SM00086">
    <property type="entry name" value="PAC"/>
    <property type="match status" value="3"/>
</dbReference>
<dbReference type="PANTHER" id="PTHR45339:SF1">
    <property type="entry name" value="HYBRID SIGNAL TRANSDUCTION HISTIDINE KINASE J"/>
    <property type="match status" value="1"/>
</dbReference>
<sequence length="1286" mass="145013">MDSLTEAEYDRITELASIICDVPITLISLIDEKRQWFKSKVGLDVSETPRDIAFCQHAIMGNERFVVEDATKDDRFKNNPLVTGAPDIRFYSGQPLIDPNGYALGTLCVIDRKPRVLTDKQNRALELLAKEAIALIVERRQKEEMQYFDKLFQTSNDLICIAGSDGYFKKINHAFTRVLGWSEEYILNTNSLEFVHPDDREHTRIELEKLSRGIVEVSVDQRLRTKDGDYRTIQWAGIPEGDTGNVFAVGRDITEEKAREQQLSVSEQKLRAFFENSQGFMCTHDLRGNFISVNMAGTGILGYTPEEIVQMSLYDIVPKQRHEFVDAYLKEVKAKGRSSGQMLTQHKNGSYLVWMYNNILEPGIDGPDYVIGNAIDVTERHQLQMALERTKAMLEQTNKVARVGGWEVDITKGILNWTDETKTIHGVDVDFKPDLATAVDFYKEGEDRDRIKHAVDKAIAEGRSFDEELRIIKPDGQELWVRALGNSECVDGVCKRLYGTFQDIDEKKKAELEIERSRAQLAAFVEHAPAAVAMLDNDMNYIAASNMWLDEFHIKEKNIEGVSYYSTFKNLSKERRERHQGVLKGAVIKVEEDVFQPDATQEPMYVSWEMRPWSQFDGSIGGIMISTRNVTKDVKQREELRAAKLLAEQASMAKSEFLASMSHEIRTPLNGVIGFTDLVLKTNLNETQYQYLNIVHQSGNALLSIINDILDFSKIESGKLELDIEKTDLYELGSQAIDITAYQVQTKGLEMLMDISGDLPRFIWADALRLKQVLINLLGNATKFTHQGEIELKITVLSHKKDRTKIRFSVRDTGIGIKPEQQSKIFQAFSQEDPSTTKKYGGTGLGLTISNRLLELMGSKLDLVSEPGKGSTFYFDIDLKTEEGDPIDWEHIDLIKNVLIVDDNENNRLILTQMLLLKKIKTVAVSNGFEALQLLSKGKKFDVVIMDYHMPHFNGLETIRKIREMFQAEGKDLPVILLYSSADDSAIIKACDELGVRHRLVKPVKMQDIYNTLSRLHIKEADGQKQGDANEVATTDRALNVLVTEDNPVNMLLAKTILKKIAPNAIVTEAQNGLEAVEYCSNHWPSIIFMDVQMPEMNGYDATRKIREIQGDRILPIIALTAGNVKGEKEKCLLAGMDDFAVKPIVEETFAQVFHKWLGNAVDPVDQVIVASTVVATPQPVHFDIETIKNYVGDDPDIINEVIRLTRVELQQSMDRLTTQVAANDLQAIRQTGHKLYGTATSAGLPVLAQLSADLEKLETFDGTRLAELLDDTGREIAVVLSLMKV</sequence>
<comment type="catalytic activity">
    <reaction evidence="1">
        <text>ATP + protein L-histidine = ADP + protein N-phospho-L-histidine.</text>
        <dbReference type="EC" id="2.7.13.3"/>
    </reaction>
</comment>
<dbReference type="Gene3D" id="2.10.70.100">
    <property type="match status" value="1"/>
</dbReference>
<name>A0A929PVP9_9SPHI</name>
<dbReference type="SUPFAM" id="SSF52172">
    <property type="entry name" value="CheY-like"/>
    <property type="match status" value="2"/>
</dbReference>
<dbReference type="CDD" id="cd00082">
    <property type="entry name" value="HisKA"/>
    <property type="match status" value="1"/>
</dbReference>
<evidence type="ECO:0000256" key="15">
    <source>
        <dbReference type="ARBA" id="ARBA00068150"/>
    </source>
</evidence>
<evidence type="ECO:0000313" key="24">
    <source>
        <dbReference type="Proteomes" id="UP000622475"/>
    </source>
</evidence>
<keyword evidence="24" id="KW-1185">Reference proteome</keyword>
<gene>
    <name evidence="23" type="ORF">IRJ16_05620</name>
</gene>
<dbReference type="PROSITE" id="PS50112">
    <property type="entry name" value="PAS"/>
    <property type="match status" value="2"/>
</dbReference>
<dbReference type="InterPro" id="IPR011006">
    <property type="entry name" value="CheY-like_superfamily"/>
</dbReference>
<evidence type="ECO:0000259" key="21">
    <source>
        <dbReference type="PROSITE" id="PS50113"/>
    </source>
</evidence>
<dbReference type="FunFam" id="1.10.287.130:FF:000002">
    <property type="entry name" value="Two-component osmosensing histidine kinase"/>
    <property type="match status" value="1"/>
</dbReference>
<evidence type="ECO:0000256" key="6">
    <source>
        <dbReference type="ARBA" id="ARBA00022679"/>
    </source>
</evidence>
<dbReference type="CDD" id="cd00130">
    <property type="entry name" value="PAS"/>
    <property type="match status" value="2"/>
</dbReference>
<dbReference type="InterPro" id="IPR036097">
    <property type="entry name" value="HisK_dim/P_sf"/>
</dbReference>
<evidence type="ECO:0000256" key="4">
    <source>
        <dbReference type="ARBA" id="ARBA00022475"/>
    </source>
</evidence>
<feature type="domain" description="Response regulatory" evidence="19">
    <location>
        <begin position="1040"/>
        <end position="1158"/>
    </location>
</feature>
<dbReference type="GO" id="GO:0005524">
    <property type="term" value="F:ATP binding"/>
    <property type="evidence" value="ECO:0007669"/>
    <property type="project" value="UniProtKB-KW"/>
</dbReference>
<keyword evidence="6" id="KW-0808">Transferase</keyword>
<dbReference type="Pfam" id="PF02518">
    <property type="entry name" value="HATPase_c"/>
    <property type="match status" value="1"/>
</dbReference>
<dbReference type="NCBIfam" id="TIGR00229">
    <property type="entry name" value="sensory_box"/>
    <property type="match status" value="2"/>
</dbReference>
<dbReference type="Proteomes" id="UP000622475">
    <property type="component" value="Unassembled WGS sequence"/>
</dbReference>
<feature type="domain" description="HPt" evidence="22">
    <location>
        <begin position="1195"/>
        <end position="1286"/>
    </location>
</feature>
<evidence type="ECO:0000259" key="18">
    <source>
        <dbReference type="PROSITE" id="PS50109"/>
    </source>
</evidence>
<feature type="modified residue" description="4-aspartylphosphate" evidence="17">
    <location>
        <position position="947"/>
    </location>
</feature>